<gene>
    <name evidence="3" type="primary">mhpD</name>
    <name evidence="3" type="ORF">NCTC11048_00340</name>
</gene>
<keyword evidence="4" id="KW-1185">Reference proteome</keyword>
<accession>A0A380G5W0</accession>
<sequence>MSNPLVNQLFNAYQTHTAVPFLNPEHEIDEVKGYELQAQLVDQLATAHESHVRGYKVSMTSAETQAYANTHEPAYGTLLSHVVKDSQAHISLSNLFAPLIEPELVFVLTEDLSASPTIEEIVAASHIAPAIEIPDARYIDWFPNFTLGDLLADNTATGLLVMGTPVANVSVETLGDITMTLKYNGEATHTGHSTAVLGHPAKAVQWLAQKLSTHGKRLTKGMVISSGTFITPIPAQPGSYHIEYSSIGEVQATIES</sequence>
<dbReference type="InterPro" id="IPR011234">
    <property type="entry name" value="Fumarylacetoacetase-like_C"/>
</dbReference>
<dbReference type="PANTHER" id="PTHR30143">
    <property type="entry name" value="ACID HYDRATASE"/>
    <property type="match status" value="1"/>
</dbReference>
<dbReference type="InterPro" id="IPR036663">
    <property type="entry name" value="Fumarylacetoacetase_C_sf"/>
</dbReference>
<organism evidence="3 4">
    <name type="scientific">Staphylococcus intermedius NCTC 11048</name>
    <dbReference type="NCBI Taxonomy" id="1141106"/>
    <lineage>
        <taxon>Bacteria</taxon>
        <taxon>Bacillati</taxon>
        <taxon>Bacillota</taxon>
        <taxon>Bacilli</taxon>
        <taxon>Bacillales</taxon>
        <taxon>Staphylococcaceae</taxon>
        <taxon>Staphylococcus</taxon>
        <taxon>Staphylococcus intermedius group</taxon>
    </lineage>
</organism>
<dbReference type="Gene3D" id="3.90.850.10">
    <property type="entry name" value="Fumarylacetoacetase-like, C-terminal domain"/>
    <property type="match status" value="1"/>
</dbReference>
<protein>
    <submittedName>
        <fullName evidence="3">Putative 2-keto-4-pentenoate hydratase</fullName>
        <ecNumber evidence="3">4.2.1.-</ecNumber>
        <ecNumber evidence="3">4.2.1.80</ecNumber>
    </submittedName>
</protein>
<dbReference type="AlphaFoldDB" id="A0A380G5W0"/>
<dbReference type="SUPFAM" id="SSF56529">
    <property type="entry name" value="FAH"/>
    <property type="match status" value="1"/>
</dbReference>
<dbReference type="RefSeq" id="WP_019169184.1">
    <property type="nucleotide sequence ID" value="NZ_CAIB01000231.1"/>
</dbReference>
<dbReference type="PANTHER" id="PTHR30143:SF0">
    <property type="entry name" value="2-KETO-4-PENTENOATE HYDRATASE"/>
    <property type="match status" value="1"/>
</dbReference>
<reference evidence="3 4" key="1">
    <citation type="submission" date="2018-06" db="EMBL/GenBank/DDBJ databases">
        <authorList>
            <consortium name="Pathogen Informatics"/>
            <person name="Doyle S."/>
        </authorList>
    </citation>
    <scope>NUCLEOTIDE SEQUENCE [LARGE SCALE GENOMIC DNA]</scope>
    <source>
        <strain evidence="4">NCTC 11048</strain>
    </source>
</reference>
<dbReference type="STRING" id="1141106.GCA_000308095_00598"/>
<evidence type="ECO:0000313" key="4">
    <source>
        <dbReference type="Proteomes" id="UP000255549"/>
    </source>
</evidence>
<evidence type="ECO:0000259" key="2">
    <source>
        <dbReference type="Pfam" id="PF01557"/>
    </source>
</evidence>
<evidence type="ECO:0000256" key="1">
    <source>
        <dbReference type="ARBA" id="ARBA00023239"/>
    </source>
</evidence>
<dbReference type="Proteomes" id="UP000255549">
    <property type="component" value="Unassembled WGS sequence"/>
</dbReference>
<dbReference type="OrthoDB" id="9792137at2"/>
<dbReference type="EC" id="4.2.1.80" evidence="3"/>
<dbReference type="InterPro" id="IPR050772">
    <property type="entry name" value="Hydratase-Decarb/MhpD_sf"/>
</dbReference>
<keyword evidence="1 3" id="KW-0456">Lyase</keyword>
<dbReference type="Pfam" id="PF01557">
    <property type="entry name" value="FAA_hydrolase"/>
    <property type="match status" value="1"/>
</dbReference>
<dbReference type="GO" id="GO:0008684">
    <property type="term" value="F:2-oxopent-4-enoate hydratase activity"/>
    <property type="evidence" value="ECO:0007669"/>
    <property type="project" value="UniProtKB-EC"/>
</dbReference>
<dbReference type="EMBL" id="UHDP01000003">
    <property type="protein sequence ID" value="SUM45361.1"/>
    <property type="molecule type" value="Genomic_DNA"/>
</dbReference>
<dbReference type="EC" id="4.2.1.-" evidence="3"/>
<dbReference type="GO" id="GO:0005737">
    <property type="term" value="C:cytoplasm"/>
    <property type="evidence" value="ECO:0007669"/>
    <property type="project" value="TreeGrafter"/>
</dbReference>
<proteinExistence type="predicted"/>
<evidence type="ECO:0000313" key="3">
    <source>
        <dbReference type="EMBL" id="SUM45361.1"/>
    </source>
</evidence>
<name>A0A380G5W0_STAIN</name>
<feature type="domain" description="Fumarylacetoacetase-like C-terminal" evidence="2">
    <location>
        <begin position="72"/>
        <end position="254"/>
    </location>
</feature>